<keyword evidence="6" id="KW-0723">Serine/threonine-protein kinase</keyword>
<dbReference type="Proteomes" id="UP000494040">
    <property type="component" value="Unassembled WGS sequence"/>
</dbReference>
<evidence type="ECO:0000256" key="11">
    <source>
        <dbReference type="ARBA" id="ARBA00022741"/>
    </source>
</evidence>
<evidence type="ECO:0000256" key="2">
    <source>
        <dbReference type="ARBA" id="ARBA00004496"/>
    </source>
</evidence>
<dbReference type="InterPro" id="IPR058923">
    <property type="entry name" value="RCC1-like_dom"/>
</dbReference>
<feature type="repeat" description="RCC1" evidence="15">
    <location>
        <begin position="605"/>
        <end position="652"/>
    </location>
</feature>
<keyword evidence="11 16" id="KW-0547">Nucleotide-binding</keyword>
<dbReference type="OMA" id="CNDQCTI"/>
<evidence type="ECO:0000256" key="15">
    <source>
        <dbReference type="PROSITE-ProRule" id="PRU00235"/>
    </source>
</evidence>
<dbReference type="GeneID" id="106664449"/>
<evidence type="ECO:0000256" key="6">
    <source>
        <dbReference type="ARBA" id="ARBA00022527"/>
    </source>
</evidence>
<dbReference type="OrthoDB" id="248923at2759"/>
<dbReference type="FunFam" id="3.30.200.20:FF:000097">
    <property type="entry name" value="Probable serine/threonine-protein kinase nek1"/>
    <property type="match status" value="1"/>
</dbReference>
<dbReference type="GO" id="GO:0004674">
    <property type="term" value="F:protein serine/threonine kinase activity"/>
    <property type="evidence" value="ECO:0007669"/>
    <property type="project" value="UniProtKB-KW"/>
</dbReference>
<dbReference type="PROSITE" id="PS50011">
    <property type="entry name" value="PROTEIN_KINASE_DOM"/>
    <property type="match status" value="1"/>
</dbReference>
<keyword evidence="5" id="KW-0963">Cytoplasm</keyword>
<proteinExistence type="inferred from homology"/>
<dbReference type="CDD" id="cd08215">
    <property type="entry name" value="STKc_Nek"/>
    <property type="match status" value="1"/>
</dbReference>
<evidence type="ECO:0000313" key="19">
    <source>
        <dbReference type="Proteomes" id="UP000494040"/>
    </source>
</evidence>
<evidence type="ECO:0000256" key="4">
    <source>
        <dbReference type="ARBA" id="ARBA00012513"/>
    </source>
</evidence>
<dbReference type="SUPFAM" id="SSF56112">
    <property type="entry name" value="Protein kinase-like (PK-like)"/>
    <property type="match status" value="1"/>
</dbReference>
<dbReference type="PRINTS" id="PR00633">
    <property type="entry name" value="RCCNDNSATION"/>
</dbReference>
<dbReference type="InterPro" id="IPR008271">
    <property type="entry name" value="Ser/Thr_kinase_AS"/>
</dbReference>
<dbReference type="PROSITE" id="PS00107">
    <property type="entry name" value="PROTEIN_KINASE_ATP"/>
    <property type="match status" value="1"/>
</dbReference>
<keyword evidence="9" id="KW-0479">Metal-binding</keyword>
<evidence type="ECO:0000256" key="16">
    <source>
        <dbReference type="PROSITE-ProRule" id="PRU10141"/>
    </source>
</evidence>
<dbReference type="InterPro" id="IPR000408">
    <property type="entry name" value="Reg_chr_condens"/>
</dbReference>
<dbReference type="InterPro" id="IPR011009">
    <property type="entry name" value="Kinase-like_dom_sf"/>
</dbReference>
<comment type="subcellular location">
    <subcellularLocation>
        <location evidence="2">Cytoplasm</location>
    </subcellularLocation>
</comment>
<dbReference type="Gene3D" id="3.30.200.20">
    <property type="entry name" value="Phosphorylase Kinase, domain 1"/>
    <property type="match status" value="1"/>
</dbReference>
<dbReference type="Gene3D" id="2.130.10.30">
    <property type="entry name" value="Regulator of chromosome condensation 1/beta-lactamase-inhibitor protein II"/>
    <property type="match status" value="1"/>
</dbReference>
<evidence type="ECO:0000256" key="14">
    <source>
        <dbReference type="ARBA" id="ARBA00022842"/>
    </source>
</evidence>
<evidence type="ECO:0000256" key="1">
    <source>
        <dbReference type="ARBA" id="ARBA00001946"/>
    </source>
</evidence>
<keyword evidence="12" id="KW-0418">Kinase</keyword>
<organism evidence="18 19">
    <name type="scientific">Cimex lectularius</name>
    <name type="common">Bed bug</name>
    <name type="synonym">Acanthia lectularia</name>
    <dbReference type="NCBI Taxonomy" id="79782"/>
    <lineage>
        <taxon>Eukaryota</taxon>
        <taxon>Metazoa</taxon>
        <taxon>Ecdysozoa</taxon>
        <taxon>Arthropoda</taxon>
        <taxon>Hexapoda</taxon>
        <taxon>Insecta</taxon>
        <taxon>Pterygota</taxon>
        <taxon>Neoptera</taxon>
        <taxon>Paraneoptera</taxon>
        <taxon>Hemiptera</taxon>
        <taxon>Heteroptera</taxon>
        <taxon>Panheteroptera</taxon>
        <taxon>Cimicomorpha</taxon>
        <taxon>Cimicidae</taxon>
        <taxon>Cimex</taxon>
    </lineage>
</organism>
<dbReference type="InterPro" id="IPR017441">
    <property type="entry name" value="Protein_kinase_ATP_BS"/>
</dbReference>
<feature type="binding site" evidence="16">
    <location>
        <position position="98"/>
    </location>
    <ligand>
        <name>ATP</name>
        <dbReference type="ChEBI" id="CHEBI:30616"/>
    </ligand>
</feature>
<protein>
    <recommendedName>
        <fullName evidence="4">non-specific serine/threonine protein kinase</fullName>
        <ecNumber evidence="4">2.7.11.1</ecNumber>
    </recommendedName>
</protein>
<evidence type="ECO:0000256" key="3">
    <source>
        <dbReference type="ARBA" id="ARBA00010886"/>
    </source>
</evidence>
<dbReference type="PANTHER" id="PTHR44535:SF5">
    <property type="entry name" value="PROTEIN KINASE DOMAIN-CONTAINING PROTEIN"/>
    <property type="match status" value="1"/>
</dbReference>
<keyword evidence="19" id="KW-1185">Reference proteome</keyword>
<evidence type="ECO:0000313" key="18">
    <source>
        <dbReference type="EnsemblMetazoa" id="XP_024080510.1"/>
    </source>
</evidence>
<comment type="similarity">
    <text evidence="3">Belongs to the protein kinase superfamily. NEK Ser/Thr protein kinase family. NIMA subfamily.</text>
</comment>
<dbReference type="EC" id="2.7.11.1" evidence="4"/>
<dbReference type="InterPro" id="IPR051997">
    <property type="entry name" value="STK_NEK"/>
</dbReference>
<dbReference type="PROSITE" id="PS50012">
    <property type="entry name" value="RCC1_3"/>
    <property type="match status" value="4"/>
</dbReference>
<keyword evidence="14" id="KW-0460">Magnesium</keyword>
<keyword evidence="8" id="KW-0808">Transferase</keyword>
<reference evidence="18" key="1">
    <citation type="submission" date="2022-01" db="UniProtKB">
        <authorList>
            <consortium name="EnsemblMetazoa"/>
        </authorList>
    </citation>
    <scope>IDENTIFICATION</scope>
</reference>
<dbReference type="Gene3D" id="1.10.510.10">
    <property type="entry name" value="Transferase(Phosphotransferase) domain 1"/>
    <property type="match status" value="1"/>
</dbReference>
<evidence type="ECO:0000256" key="13">
    <source>
        <dbReference type="ARBA" id="ARBA00022840"/>
    </source>
</evidence>
<dbReference type="RefSeq" id="XP_024080510.1">
    <property type="nucleotide sequence ID" value="XM_024224742.1"/>
</dbReference>
<evidence type="ECO:0000256" key="9">
    <source>
        <dbReference type="ARBA" id="ARBA00022723"/>
    </source>
</evidence>
<dbReference type="SMART" id="SM00220">
    <property type="entry name" value="S_TKc"/>
    <property type="match status" value="1"/>
</dbReference>
<dbReference type="Pfam" id="PF25390">
    <property type="entry name" value="WD40_RLD"/>
    <property type="match status" value="1"/>
</dbReference>
<evidence type="ECO:0000256" key="8">
    <source>
        <dbReference type="ARBA" id="ARBA00022679"/>
    </source>
</evidence>
<dbReference type="AlphaFoldDB" id="A0A8I6SFL1"/>
<dbReference type="EnsemblMetazoa" id="XM_024224742.1">
    <property type="protein sequence ID" value="XP_024080510.1"/>
    <property type="gene ID" value="LOC106664449"/>
</dbReference>
<dbReference type="GO" id="GO:0005524">
    <property type="term" value="F:ATP binding"/>
    <property type="evidence" value="ECO:0007669"/>
    <property type="project" value="UniProtKB-UniRule"/>
</dbReference>
<dbReference type="InterPro" id="IPR009091">
    <property type="entry name" value="RCC1/BLIP-II"/>
</dbReference>
<accession>A0A8I6SFL1</accession>
<sequence>MSAILIIELYARAMCIVCQQQLMHSAVKHFSINEWLKMYDSNSQTQESLNTSKSSNSSSSKIISLENSYEKIRTVGKGAFGTAILYRRISDSKLVILKEIDMTELNAAERQMALNEVEVLSVLHHPNIISYLGSFEINGMLIIEMEYADGGTLSQFIIKSKNPINELEIWNLYKQIVAAIQYMHEHNILHRDLKTANVFLTKELDIKVGDFGISKVMNTKSQAQTVLGTPYYISPEMCEGKQYDEKSDMWALGCILYELACREKTFQGSNLPALVNKIMKGSYEPLPTVYSSGMKLLVSDLLQKDPALRPPASVVLARVNLLYEKMKKKFANSNHFNNYKNSQNVRSVLYNISGHQHSFSMKPIDLPPKAQILSVAIGATHYVALTSDMLVYTWGEGKRGQLGLEGSPDWIDEPKLVECLVSKSIHIIAAGNGFSVFVSDSGMILTCGDGSFGTLGHGDWETQECPKLIGFCFFVEKLLNVDIVHVSSGESHVVILTRDGELYTWGMLPSGNNICSPGLIEIPNKAVPKSVVAGPDAIAMITNSGSLFVCGNNTYNKLGLDLILLNYESKVRKVEKLTHVKALKKWFVIGVSIGRNHSVVLTKDGYVITMGSNLEAQLGHNQKSPSIVSSVTDRVVTMVTCGPTYTIIGTEENAIYFWGTRFTQIIERSNDSARISMSTLESQVVKDPQEVLMLYASPEQISKGQIVKLNSICALWHCIFVLVDTTAPLSMSEPINPEPPVKEEKQADFDTSGPVPDWIKKELSQATHEWVGGNNTSYKQYLTSY</sequence>
<name>A0A8I6SFL1_CIMLE</name>
<keyword evidence="13 16" id="KW-0067">ATP-binding</keyword>
<evidence type="ECO:0000259" key="17">
    <source>
        <dbReference type="PROSITE" id="PS50011"/>
    </source>
</evidence>
<dbReference type="PROSITE" id="PS00108">
    <property type="entry name" value="PROTEIN_KINASE_ST"/>
    <property type="match status" value="1"/>
</dbReference>
<dbReference type="InterPro" id="IPR000719">
    <property type="entry name" value="Prot_kinase_dom"/>
</dbReference>
<feature type="repeat" description="RCC1" evidence="15">
    <location>
        <begin position="545"/>
        <end position="604"/>
    </location>
</feature>
<dbReference type="FunFam" id="1.10.510.10:FF:000262">
    <property type="entry name" value="Serine/threonine-protein kinase Nek8"/>
    <property type="match status" value="1"/>
</dbReference>
<feature type="domain" description="Protein kinase" evidence="17">
    <location>
        <begin position="69"/>
        <end position="323"/>
    </location>
</feature>
<feature type="repeat" description="RCC1" evidence="15">
    <location>
        <begin position="389"/>
        <end position="441"/>
    </location>
</feature>
<keyword evidence="10" id="KW-0677">Repeat</keyword>
<evidence type="ECO:0000256" key="5">
    <source>
        <dbReference type="ARBA" id="ARBA00022490"/>
    </source>
</evidence>
<dbReference type="Pfam" id="PF00069">
    <property type="entry name" value="Pkinase"/>
    <property type="match status" value="1"/>
</dbReference>
<comment type="cofactor">
    <cofactor evidence="1">
        <name>Mg(2+)</name>
        <dbReference type="ChEBI" id="CHEBI:18420"/>
    </cofactor>
</comment>
<keyword evidence="7" id="KW-0597">Phosphoprotein</keyword>
<dbReference type="GO" id="GO:0046872">
    <property type="term" value="F:metal ion binding"/>
    <property type="evidence" value="ECO:0007669"/>
    <property type="project" value="UniProtKB-KW"/>
</dbReference>
<evidence type="ECO:0000256" key="12">
    <source>
        <dbReference type="ARBA" id="ARBA00022777"/>
    </source>
</evidence>
<evidence type="ECO:0000256" key="7">
    <source>
        <dbReference type="ARBA" id="ARBA00022553"/>
    </source>
</evidence>
<dbReference type="GO" id="GO:0005737">
    <property type="term" value="C:cytoplasm"/>
    <property type="evidence" value="ECO:0007669"/>
    <property type="project" value="UniProtKB-SubCell"/>
</dbReference>
<dbReference type="PANTHER" id="PTHR44535">
    <property type="entry name" value="PROTEIN CBG16200"/>
    <property type="match status" value="1"/>
</dbReference>
<dbReference type="SUPFAM" id="SSF50985">
    <property type="entry name" value="RCC1/BLIP-II"/>
    <property type="match status" value="1"/>
</dbReference>
<evidence type="ECO:0000256" key="10">
    <source>
        <dbReference type="ARBA" id="ARBA00022737"/>
    </source>
</evidence>
<feature type="repeat" description="RCC1" evidence="15">
    <location>
        <begin position="442"/>
        <end position="499"/>
    </location>
</feature>